<evidence type="ECO:0000313" key="2">
    <source>
        <dbReference type="Proteomes" id="UP001589747"/>
    </source>
</evidence>
<reference evidence="1 2" key="1">
    <citation type="submission" date="2024-09" db="EMBL/GenBank/DDBJ databases">
        <authorList>
            <person name="Sun Q."/>
            <person name="Mori K."/>
        </authorList>
    </citation>
    <scope>NUCLEOTIDE SEQUENCE [LARGE SCALE GENOMIC DNA]</scope>
    <source>
        <strain evidence="1 2">TISTR 2452</strain>
    </source>
</reference>
<name>A0ABV5KTM1_9BACL</name>
<gene>
    <name evidence="1" type="ORF">ACFFSY_21760</name>
</gene>
<dbReference type="Proteomes" id="UP001589747">
    <property type="component" value="Unassembled WGS sequence"/>
</dbReference>
<accession>A0ABV5KTM1</accession>
<sequence length="353" mass="40475">MRQIMLRPDLKTAGGEVSDILLDGRYVGTLTIVYREGDRAAGSAQLDEGVLPKSDKKEVIAFLQQYVQMFSNAVLAEHCDVLITYSGYDRIVSFKDGLETDLENGYTSFTDEIPTDDEDEEADEYEDGDEDEEFEYEWQSSDEDVSFELVVIEEDEESAEYHVYDDNDSRVAKIYLGIEEGQVNGDVNWKYEPDEDAVSFITELVIRDFDDKQIHSFQLRHLHKGTVIQTAEMTSEDEDEDEDENPFGWQAPDDLYEVVLVRDDGDALTYEIYDPEEDGSHPIGTATVDIHQRRLSGYIDFRDLIQVENAAEIAAILMRELDKERDYDGLNLSLMHRNEHIDDIVIDNELVDI</sequence>
<dbReference type="RefSeq" id="WP_377498007.1">
    <property type="nucleotide sequence ID" value="NZ_JBHMDO010000034.1"/>
</dbReference>
<comment type="caution">
    <text evidence="1">The sequence shown here is derived from an EMBL/GenBank/DDBJ whole genome shotgun (WGS) entry which is preliminary data.</text>
</comment>
<keyword evidence="2" id="KW-1185">Reference proteome</keyword>
<evidence type="ECO:0000313" key="1">
    <source>
        <dbReference type="EMBL" id="MFB9328569.1"/>
    </source>
</evidence>
<dbReference type="EMBL" id="JBHMDO010000034">
    <property type="protein sequence ID" value="MFB9328569.1"/>
    <property type="molecule type" value="Genomic_DNA"/>
</dbReference>
<protein>
    <submittedName>
        <fullName evidence="1">Uncharacterized protein</fullName>
    </submittedName>
</protein>
<proteinExistence type="predicted"/>
<organism evidence="1 2">
    <name type="scientific">Paenibacillus aurantiacus</name>
    <dbReference type="NCBI Taxonomy" id="1936118"/>
    <lineage>
        <taxon>Bacteria</taxon>
        <taxon>Bacillati</taxon>
        <taxon>Bacillota</taxon>
        <taxon>Bacilli</taxon>
        <taxon>Bacillales</taxon>
        <taxon>Paenibacillaceae</taxon>
        <taxon>Paenibacillus</taxon>
    </lineage>
</organism>